<proteinExistence type="predicted"/>
<keyword evidence="3" id="KW-1185">Reference proteome</keyword>
<evidence type="ECO:0000313" key="3">
    <source>
        <dbReference type="Proteomes" id="UP000265801"/>
    </source>
</evidence>
<organism evidence="2 3">
    <name type="scientific">Bacillus salacetis</name>
    <dbReference type="NCBI Taxonomy" id="2315464"/>
    <lineage>
        <taxon>Bacteria</taxon>
        <taxon>Bacillati</taxon>
        <taxon>Bacillota</taxon>
        <taxon>Bacilli</taxon>
        <taxon>Bacillales</taxon>
        <taxon>Bacillaceae</taxon>
        <taxon>Bacillus</taxon>
    </lineage>
</organism>
<sequence length="144" mass="16737">MTYTRIEKAHPALLAILFLFIGSDIVSENNLLDAILWILMVVLVMSLGMKFQLHVKDDKLDYRVFFLSFRLYKRTIAAGQIQSVIFKRTDWTKKKAVIKIKSGMNIKVIENEPTQIFAKLDGFASAHDVQIKKSKDYMLLEKYY</sequence>
<dbReference type="OrthoDB" id="2427324at2"/>
<evidence type="ECO:0000313" key="2">
    <source>
        <dbReference type="EMBL" id="RIW37260.1"/>
    </source>
</evidence>
<feature type="transmembrane region" description="Helical" evidence="1">
    <location>
        <begin position="34"/>
        <end position="53"/>
    </location>
</feature>
<keyword evidence="1" id="KW-1133">Transmembrane helix</keyword>
<evidence type="ECO:0000256" key="1">
    <source>
        <dbReference type="SAM" id="Phobius"/>
    </source>
</evidence>
<dbReference type="AlphaFoldDB" id="A0A3A1R8J1"/>
<reference evidence="2 3" key="1">
    <citation type="submission" date="2018-09" db="EMBL/GenBank/DDBJ databases">
        <title>Bacillus saliacetes sp. nov., isolated from Thai shrimp paste (Ka-pi).</title>
        <authorList>
            <person name="Daroonpunt R."/>
            <person name="Tanasupawat S."/>
            <person name="Yiamsombut S."/>
        </authorList>
    </citation>
    <scope>NUCLEOTIDE SEQUENCE [LARGE SCALE GENOMIC DNA]</scope>
    <source>
        <strain evidence="2 3">SKP7-4</strain>
    </source>
</reference>
<keyword evidence="1" id="KW-0812">Transmembrane</keyword>
<gene>
    <name evidence="2" type="ORF">D3H55_04245</name>
</gene>
<keyword evidence="1" id="KW-0472">Membrane</keyword>
<dbReference type="EMBL" id="QXIR01000004">
    <property type="protein sequence ID" value="RIW37260.1"/>
    <property type="molecule type" value="Genomic_DNA"/>
</dbReference>
<feature type="transmembrane region" description="Helical" evidence="1">
    <location>
        <begin position="12"/>
        <end position="28"/>
    </location>
</feature>
<name>A0A3A1R8J1_9BACI</name>
<comment type="caution">
    <text evidence="2">The sequence shown here is derived from an EMBL/GenBank/DDBJ whole genome shotgun (WGS) entry which is preliminary data.</text>
</comment>
<protein>
    <submittedName>
        <fullName evidence="2">Uncharacterized protein</fullName>
    </submittedName>
</protein>
<dbReference type="Proteomes" id="UP000265801">
    <property type="component" value="Unassembled WGS sequence"/>
</dbReference>
<accession>A0A3A1R8J1</accession>
<dbReference type="RefSeq" id="WP_119545678.1">
    <property type="nucleotide sequence ID" value="NZ_QXIR01000004.1"/>
</dbReference>